<gene>
    <name evidence="2" type="ORF">RXV79_20230</name>
</gene>
<dbReference type="NCBIfam" id="TIGR02532">
    <property type="entry name" value="IV_pilin_GFxxxE"/>
    <property type="match status" value="1"/>
</dbReference>
<dbReference type="EMBL" id="CP136336">
    <property type="protein sequence ID" value="WOB07234.1"/>
    <property type="molecule type" value="Genomic_DNA"/>
</dbReference>
<keyword evidence="1" id="KW-0812">Transmembrane</keyword>
<proteinExistence type="predicted"/>
<dbReference type="RefSeq" id="WP_316699906.1">
    <property type="nucleotide sequence ID" value="NZ_CP136336.1"/>
</dbReference>
<name>A0ABZ0CQI1_9BURK</name>
<reference evidence="2 3" key="1">
    <citation type="submission" date="2023-10" db="EMBL/GenBank/DDBJ databases">
        <title>Bacteria for the degradation of biodegradable plastic PBAT(Polybutylene adipate terephthalate).</title>
        <authorList>
            <person name="Weon H.-Y."/>
            <person name="Yeon J."/>
        </authorList>
    </citation>
    <scope>NUCLEOTIDE SEQUENCE [LARGE SCALE GENOMIC DNA]</scope>
    <source>
        <strain evidence="2 3">SBD 7-3</strain>
    </source>
</reference>
<evidence type="ECO:0000313" key="3">
    <source>
        <dbReference type="Proteomes" id="UP001303946"/>
    </source>
</evidence>
<keyword evidence="3" id="KW-1185">Reference proteome</keyword>
<dbReference type="Proteomes" id="UP001303946">
    <property type="component" value="Chromosome"/>
</dbReference>
<keyword evidence="1" id="KW-1133">Transmembrane helix</keyword>
<dbReference type="InterPro" id="IPR045584">
    <property type="entry name" value="Pilin-like"/>
</dbReference>
<dbReference type="InterPro" id="IPR012902">
    <property type="entry name" value="N_methyl_site"/>
</dbReference>
<protein>
    <submittedName>
        <fullName evidence="2">Type II secretion system protein</fullName>
    </submittedName>
</protein>
<organism evidence="2 3">
    <name type="scientific">Piscinibacter gummiphilus</name>
    <dbReference type="NCBI Taxonomy" id="946333"/>
    <lineage>
        <taxon>Bacteria</taxon>
        <taxon>Pseudomonadati</taxon>
        <taxon>Pseudomonadota</taxon>
        <taxon>Betaproteobacteria</taxon>
        <taxon>Burkholderiales</taxon>
        <taxon>Sphaerotilaceae</taxon>
        <taxon>Piscinibacter</taxon>
    </lineage>
</organism>
<accession>A0ABZ0CQI1</accession>
<sequence>MRSQAGFTLAELVIVMVVTGILAVVAVPRMFDMDQFSARGTRDFVGAALRYAQKSAIAMRRNVCVTVGATQLTVTYASAAGADQACAAGNAVLNPGNNLAYSHADNALPSKAPVSTPTSVIFDALGRPLSAPSTPRTTALTISVTGNATPLTIEPETGIVR</sequence>
<evidence type="ECO:0000256" key="1">
    <source>
        <dbReference type="SAM" id="Phobius"/>
    </source>
</evidence>
<dbReference type="SUPFAM" id="SSF54523">
    <property type="entry name" value="Pili subunits"/>
    <property type="match status" value="1"/>
</dbReference>
<keyword evidence="1" id="KW-0472">Membrane</keyword>
<dbReference type="Pfam" id="PF07963">
    <property type="entry name" value="N_methyl"/>
    <property type="match status" value="1"/>
</dbReference>
<dbReference type="Gene3D" id="3.30.700.10">
    <property type="entry name" value="Glycoprotein, Type 4 Pilin"/>
    <property type="match status" value="1"/>
</dbReference>
<feature type="transmembrane region" description="Helical" evidence="1">
    <location>
        <begin position="6"/>
        <end position="27"/>
    </location>
</feature>
<evidence type="ECO:0000313" key="2">
    <source>
        <dbReference type="EMBL" id="WOB07234.1"/>
    </source>
</evidence>